<evidence type="ECO:0000313" key="2">
    <source>
        <dbReference type="EMBL" id="GEV73350.1"/>
    </source>
</evidence>
<evidence type="ECO:0000259" key="1">
    <source>
        <dbReference type="Pfam" id="PF07727"/>
    </source>
</evidence>
<protein>
    <submittedName>
        <fullName evidence="2">Retrovirus-related Pol polyprotein from transposon TNT 1-94</fullName>
    </submittedName>
</protein>
<gene>
    <name evidence="2" type="ORF">Tci_145327</name>
</gene>
<accession>A0A699GS22</accession>
<organism evidence="2">
    <name type="scientific">Tanacetum cinerariifolium</name>
    <name type="common">Dalmatian daisy</name>
    <name type="synonym">Chrysanthemum cinerariifolium</name>
    <dbReference type="NCBI Taxonomy" id="118510"/>
    <lineage>
        <taxon>Eukaryota</taxon>
        <taxon>Viridiplantae</taxon>
        <taxon>Streptophyta</taxon>
        <taxon>Embryophyta</taxon>
        <taxon>Tracheophyta</taxon>
        <taxon>Spermatophyta</taxon>
        <taxon>Magnoliopsida</taxon>
        <taxon>eudicotyledons</taxon>
        <taxon>Gunneridae</taxon>
        <taxon>Pentapetalae</taxon>
        <taxon>asterids</taxon>
        <taxon>campanulids</taxon>
        <taxon>Asterales</taxon>
        <taxon>Asteraceae</taxon>
        <taxon>Asteroideae</taxon>
        <taxon>Anthemideae</taxon>
        <taxon>Anthemidinae</taxon>
        <taxon>Tanacetum</taxon>
    </lineage>
</organism>
<dbReference type="AlphaFoldDB" id="A0A699GS22"/>
<sequence length="286" mass="32613">MRIESINGKKYVLVIVDDYSRGAEFHNKTLHEYFSQEASDHDNFNPAPQCQTMALEHNSLNPDLQSQENVPIEYVTVTTSLQELEMLFGLMFDEYFNGAPLVVSKSFVVSTDDAFNKHQQHNTNLSTSTTVAADLTQLDIQTTPEPSTLAPTNPVTENINQAENVMVDEDEFINIFVTLNKRDEENNIICNKARLFAKGYSQVEGINFEESFALVARLKAVRIFIVYTTHKSFSIYHMDVKKAFLNGHLKEEVYVNQPDGFVDPHDPDKVYHFKKALYGFKEAQRA</sequence>
<dbReference type="EMBL" id="BKCJ010032531">
    <property type="protein sequence ID" value="GEV73350.1"/>
    <property type="molecule type" value="Genomic_DNA"/>
</dbReference>
<comment type="caution">
    <text evidence="2">The sequence shown here is derived from an EMBL/GenBank/DDBJ whole genome shotgun (WGS) entry which is preliminary data.</text>
</comment>
<proteinExistence type="predicted"/>
<name>A0A699GS22_TANCI</name>
<dbReference type="Pfam" id="PF07727">
    <property type="entry name" value="RVT_2"/>
    <property type="match status" value="1"/>
</dbReference>
<reference evidence="2" key="1">
    <citation type="journal article" date="2019" name="Sci. Rep.">
        <title>Draft genome of Tanacetum cinerariifolium, the natural source of mosquito coil.</title>
        <authorList>
            <person name="Yamashiro T."/>
            <person name="Shiraishi A."/>
            <person name="Satake H."/>
            <person name="Nakayama K."/>
        </authorList>
    </citation>
    <scope>NUCLEOTIDE SEQUENCE</scope>
</reference>
<dbReference type="InterPro" id="IPR013103">
    <property type="entry name" value="RVT_2"/>
</dbReference>
<feature type="domain" description="Reverse transcriptase Ty1/copia-type" evidence="1">
    <location>
        <begin position="180"/>
        <end position="285"/>
    </location>
</feature>